<dbReference type="eggNOG" id="COG1309">
    <property type="taxonomic scope" value="Bacteria"/>
</dbReference>
<dbReference type="GO" id="GO:0000976">
    <property type="term" value="F:transcription cis-regulatory region binding"/>
    <property type="evidence" value="ECO:0007669"/>
    <property type="project" value="TreeGrafter"/>
</dbReference>
<dbReference type="Proteomes" id="UP000027432">
    <property type="component" value="Unassembled WGS sequence"/>
</dbReference>
<organism evidence="4 5">
    <name type="scientific">Thioclava pacifica DSM 10166</name>
    <dbReference type="NCBI Taxonomy" id="1353537"/>
    <lineage>
        <taxon>Bacteria</taxon>
        <taxon>Pseudomonadati</taxon>
        <taxon>Pseudomonadota</taxon>
        <taxon>Alphaproteobacteria</taxon>
        <taxon>Rhodobacterales</taxon>
        <taxon>Paracoccaceae</taxon>
        <taxon>Thioclava</taxon>
    </lineage>
</organism>
<accession>A0A074K1C4</accession>
<evidence type="ECO:0000256" key="1">
    <source>
        <dbReference type="ARBA" id="ARBA00023125"/>
    </source>
</evidence>
<feature type="DNA-binding region" description="H-T-H motif" evidence="2">
    <location>
        <begin position="33"/>
        <end position="52"/>
    </location>
</feature>
<sequence length="207" mass="22851">MSGLREKQKADRRRRILEAARKLFAKAGPDATTIEAIADEAGVSGVTVHNYYGTKSGVLLALVAESDRELLEKMAHDLPGQSDDLIDLARRFAAIIRDHAITFLDKGIWRQVFAASIAEADSRFGKSYHSLDHQLALVLVREIEVLQACGAVASEVSAYDLGKAIFSLQNMRFVNFISFDEMTDVESDAAFLRDLRSILGALPANRR</sequence>
<dbReference type="PROSITE" id="PS50977">
    <property type="entry name" value="HTH_TETR_2"/>
    <property type="match status" value="1"/>
</dbReference>
<dbReference type="PRINTS" id="PR00455">
    <property type="entry name" value="HTHTETR"/>
</dbReference>
<evidence type="ECO:0000313" key="5">
    <source>
        <dbReference type="Proteomes" id="UP000027432"/>
    </source>
</evidence>
<evidence type="ECO:0000256" key="2">
    <source>
        <dbReference type="PROSITE-ProRule" id="PRU00335"/>
    </source>
</evidence>
<dbReference type="GO" id="GO:0003700">
    <property type="term" value="F:DNA-binding transcription factor activity"/>
    <property type="evidence" value="ECO:0007669"/>
    <property type="project" value="TreeGrafter"/>
</dbReference>
<dbReference type="InterPro" id="IPR001647">
    <property type="entry name" value="HTH_TetR"/>
</dbReference>
<dbReference type="InterPro" id="IPR050109">
    <property type="entry name" value="HTH-type_TetR-like_transc_reg"/>
</dbReference>
<dbReference type="AlphaFoldDB" id="A0A074K1C4"/>
<protein>
    <recommendedName>
        <fullName evidence="3">HTH tetR-type domain-containing protein</fullName>
    </recommendedName>
</protein>
<reference evidence="4 5" key="1">
    <citation type="submission" date="2013-07" db="EMBL/GenBank/DDBJ databases">
        <title>Thioclava pacifica DSM 10166 Genome Sequencing.</title>
        <authorList>
            <person name="Lai Q."/>
            <person name="Shao Z."/>
        </authorList>
    </citation>
    <scope>NUCLEOTIDE SEQUENCE [LARGE SCALE GENOMIC DNA]</scope>
    <source>
        <strain evidence="4 5">DSM 10166</strain>
    </source>
</reference>
<dbReference type="SUPFAM" id="SSF46689">
    <property type="entry name" value="Homeodomain-like"/>
    <property type="match status" value="1"/>
</dbReference>
<feature type="domain" description="HTH tetR-type" evidence="3">
    <location>
        <begin position="10"/>
        <end position="70"/>
    </location>
</feature>
<keyword evidence="5" id="KW-1185">Reference proteome</keyword>
<comment type="caution">
    <text evidence="4">The sequence shown here is derived from an EMBL/GenBank/DDBJ whole genome shotgun (WGS) entry which is preliminary data.</text>
</comment>
<evidence type="ECO:0000313" key="4">
    <source>
        <dbReference type="EMBL" id="KEO55392.1"/>
    </source>
</evidence>
<dbReference type="Pfam" id="PF00440">
    <property type="entry name" value="TetR_N"/>
    <property type="match status" value="1"/>
</dbReference>
<dbReference type="Gene3D" id="1.10.357.10">
    <property type="entry name" value="Tetracycline Repressor, domain 2"/>
    <property type="match status" value="1"/>
</dbReference>
<dbReference type="InterPro" id="IPR009057">
    <property type="entry name" value="Homeodomain-like_sf"/>
</dbReference>
<evidence type="ECO:0000259" key="3">
    <source>
        <dbReference type="PROSITE" id="PS50977"/>
    </source>
</evidence>
<dbReference type="STRING" id="1353537.TP2_15235"/>
<dbReference type="EMBL" id="AUND01000002">
    <property type="protein sequence ID" value="KEO55392.1"/>
    <property type="molecule type" value="Genomic_DNA"/>
</dbReference>
<dbReference type="RefSeq" id="WP_038073593.1">
    <property type="nucleotide sequence ID" value="NZ_AUND01000002.1"/>
</dbReference>
<dbReference type="PANTHER" id="PTHR30055:SF226">
    <property type="entry name" value="HTH-TYPE TRANSCRIPTIONAL REGULATOR PKSA"/>
    <property type="match status" value="1"/>
</dbReference>
<keyword evidence="1 2" id="KW-0238">DNA-binding</keyword>
<dbReference type="PANTHER" id="PTHR30055">
    <property type="entry name" value="HTH-TYPE TRANSCRIPTIONAL REGULATOR RUTR"/>
    <property type="match status" value="1"/>
</dbReference>
<gene>
    <name evidence="4" type="ORF">TP2_15235</name>
</gene>
<name>A0A074K1C4_9RHOB</name>
<dbReference type="OrthoDB" id="7185252at2"/>
<proteinExistence type="predicted"/>